<dbReference type="RefSeq" id="WP_274324319.1">
    <property type="nucleotide sequence ID" value="NZ_CP118158.1"/>
</dbReference>
<sequence>MALSRPDLTGAWCWFQEPRVVATQTATFVGWTEFDDQGTVGVARFDHEDMTFEVNREVGTTPALAPDDHNSPAVYVRRDGRIVVYYTAHNKPDGNRYRVSEEPDSIDSFGEERSIPDHNQSTYPMPFRLADPETLFYFYRDGPDDGSPSTFYFYRSRDDGETWSERERLFQIEGDDYSGYVKVAASDERLDICYSRHPRPAPLGKCDVRHFYYDGADDQFRDSHGNPIETPIREEEMTKLFDAEDRGERGWIWDVMTDGAEPAIVFSSFTDGDEADQRYYYAKFADSSWTVSEVVETDHVYATYTEDGVTEQEYAPGVSLGHLQGDDVLYLSRGPKSREDKQNGLDVERWRVGDDYETFERDRVVERGTDSNQFRPVAPRSVGTEERDSPIRAVWMCGQSRAPYNYHDVEETLQLKAEIETANGRETVRMDEWESFER</sequence>
<gene>
    <name evidence="1" type="ORF">ACFQMA_02500</name>
</gene>
<name>A0ABD5XUB9_9EURY</name>
<evidence type="ECO:0000313" key="2">
    <source>
        <dbReference type="Proteomes" id="UP001596432"/>
    </source>
</evidence>
<dbReference type="GeneID" id="78818947"/>
<evidence type="ECO:0000313" key="1">
    <source>
        <dbReference type="EMBL" id="MFC7138705.1"/>
    </source>
</evidence>
<keyword evidence="2" id="KW-1185">Reference proteome</keyword>
<reference evidence="1 2" key="1">
    <citation type="journal article" date="2019" name="Int. J. Syst. Evol. Microbiol.">
        <title>The Global Catalogue of Microorganisms (GCM) 10K type strain sequencing project: providing services to taxonomists for standard genome sequencing and annotation.</title>
        <authorList>
            <consortium name="The Broad Institute Genomics Platform"/>
            <consortium name="The Broad Institute Genome Sequencing Center for Infectious Disease"/>
            <person name="Wu L."/>
            <person name="Ma J."/>
        </authorList>
    </citation>
    <scope>NUCLEOTIDE SEQUENCE [LARGE SCALE GENOMIC DNA]</scope>
    <source>
        <strain evidence="1 2">XZYJT29</strain>
    </source>
</reference>
<dbReference type="EMBL" id="JBHTAS010000001">
    <property type="protein sequence ID" value="MFC7138705.1"/>
    <property type="molecule type" value="Genomic_DNA"/>
</dbReference>
<proteinExistence type="predicted"/>
<dbReference type="Gene3D" id="2.120.10.10">
    <property type="match status" value="1"/>
</dbReference>
<comment type="caution">
    <text evidence="1">The sequence shown here is derived from an EMBL/GenBank/DDBJ whole genome shotgun (WGS) entry which is preliminary data.</text>
</comment>
<dbReference type="AlphaFoldDB" id="A0ABD5XUB9"/>
<dbReference type="Pfam" id="PF15892">
    <property type="entry name" value="BNR_4"/>
    <property type="match status" value="1"/>
</dbReference>
<dbReference type="InterPro" id="IPR036278">
    <property type="entry name" value="Sialidase_sf"/>
</dbReference>
<protein>
    <submittedName>
        <fullName evidence="1">BNR-4 repeat-containing protein</fullName>
    </submittedName>
</protein>
<accession>A0ABD5XUB9</accession>
<dbReference type="SUPFAM" id="SSF50939">
    <property type="entry name" value="Sialidases"/>
    <property type="match status" value="1"/>
</dbReference>
<dbReference type="Proteomes" id="UP001596432">
    <property type="component" value="Unassembled WGS sequence"/>
</dbReference>
<organism evidence="1 2">
    <name type="scientific">Halosimplex aquaticum</name>
    <dbReference type="NCBI Taxonomy" id="3026162"/>
    <lineage>
        <taxon>Archaea</taxon>
        <taxon>Methanobacteriati</taxon>
        <taxon>Methanobacteriota</taxon>
        <taxon>Stenosarchaea group</taxon>
        <taxon>Halobacteria</taxon>
        <taxon>Halobacteriales</taxon>
        <taxon>Haloarculaceae</taxon>
        <taxon>Halosimplex</taxon>
    </lineage>
</organism>